<evidence type="ECO:0000313" key="1">
    <source>
        <dbReference type="EMBL" id="GAG51115.1"/>
    </source>
</evidence>
<accession>X0Y5S3</accession>
<comment type="caution">
    <text evidence="1">The sequence shown here is derived from an EMBL/GenBank/DDBJ whole genome shotgun (WGS) entry which is preliminary data.</text>
</comment>
<gene>
    <name evidence="1" type="ORF">S01H1_84189</name>
</gene>
<protein>
    <submittedName>
        <fullName evidence="1">Uncharacterized protein</fullName>
    </submittedName>
</protein>
<dbReference type="AlphaFoldDB" id="X0Y5S3"/>
<proteinExistence type="predicted"/>
<feature type="non-terminal residue" evidence="1">
    <location>
        <position position="96"/>
    </location>
</feature>
<organism evidence="1">
    <name type="scientific">marine sediment metagenome</name>
    <dbReference type="NCBI Taxonomy" id="412755"/>
    <lineage>
        <taxon>unclassified sequences</taxon>
        <taxon>metagenomes</taxon>
        <taxon>ecological metagenomes</taxon>
    </lineage>
</organism>
<reference evidence="1" key="1">
    <citation type="journal article" date="2014" name="Front. Microbiol.">
        <title>High frequency of phylogenetically diverse reductive dehalogenase-homologous genes in deep subseafloor sedimentary metagenomes.</title>
        <authorList>
            <person name="Kawai M."/>
            <person name="Futagami T."/>
            <person name="Toyoda A."/>
            <person name="Takaki Y."/>
            <person name="Nishi S."/>
            <person name="Hori S."/>
            <person name="Arai W."/>
            <person name="Tsubouchi T."/>
            <person name="Morono Y."/>
            <person name="Uchiyama I."/>
            <person name="Ito T."/>
            <person name="Fujiyama A."/>
            <person name="Inagaki F."/>
            <person name="Takami H."/>
        </authorList>
    </citation>
    <scope>NUCLEOTIDE SEQUENCE</scope>
    <source>
        <strain evidence="1">Expedition CK06-06</strain>
    </source>
</reference>
<name>X0Y5S3_9ZZZZ</name>
<sequence>MLLLEAAECNTRHGDRLSPKDKKQIARDIAMSDPEGTWTEEALVQKLGVTQQTVNTWISDIRTRQRAGRDIIIIRLSRLACPPSFWRGWTQEQVAE</sequence>
<dbReference type="EMBL" id="BARS01057415">
    <property type="protein sequence ID" value="GAG51115.1"/>
    <property type="molecule type" value="Genomic_DNA"/>
</dbReference>